<keyword evidence="2" id="KW-1133">Transmembrane helix</keyword>
<feature type="transmembrane region" description="Helical" evidence="2">
    <location>
        <begin position="280"/>
        <end position="300"/>
    </location>
</feature>
<reference evidence="3 4" key="1">
    <citation type="submission" date="2023-09" db="EMBL/GenBank/DDBJ databases">
        <title>Multi-omics analysis of a traditional fermented food reveals byproduct-associated fungal strains for waste-to-food upcycling.</title>
        <authorList>
            <consortium name="Lawrence Berkeley National Laboratory"/>
            <person name="Rekdal V.M."/>
            <person name="Villalobos-Escobedo J.M."/>
            <person name="Rodriguez-Valeron N."/>
            <person name="Garcia M.O."/>
            <person name="Vasquez D.P."/>
            <person name="Damayanti I."/>
            <person name="Sorensen P.M."/>
            <person name="Baidoo E.E."/>
            <person name="De Carvalho A.C."/>
            <person name="Riley R."/>
            <person name="Lipzen A."/>
            <person name="He G."/>
            <person name="Yan M."/>
            <person name="Haridas S."/>
            <person name="Daum C."/>
            <person name="Yoshinaga Y."/>
            <person name="Ng V."/>
            <person name="Grigoriev I.V."/>
            <person name="Munk R."/>
            <person name="Nuraida L."/>
            <person name="Wijaya C.H."/>
            <person name="Morales P.-C."/>
            <person name="Keasling J.D."/>
        </authorList>
    </citation>
    <scope>NUCLEOTIDE SEQUENCE [LARGE SCALE GENOMIC DNA]</scope>
    <source>
        <strain evidence="3 4">FGSC 2613</strain>
    </source>
</reference>
<feature type="compositionally biased region" description="Polar residues" evidence="1">
    <location>
        <begin position="184"/>
        <end position="194"/>
    </location>
</feature>
<evidence type="ECO:0000313" key="3">
    <source>
        <dbReference type="EMBL" id="KAL0471804.1"/>
    </source>
</evidence>
<feature type="compositionally biased region" description="Low complexity" evidence="1">
    <location>
        <begin position="394"/>
        <end position="406"/>
    </location>
</feature>
<accession>A0ABR3DGJ3</accession>
<feature type="compositionally biased region" description="Low complexity" evidence="1">
    <location>
        <begin position="41"/>
        <end position="53"/>
    </location>
</feature>
<organism evidence="3 4">
    <name type="scientific">Neurospora intermedia</name>
    <dbReference type="NCBI Taxonomy" id="5142"/>
    <lineage>
        <taxon>Eukaryota</taxon>
        <taxon>Fungi</taxon>
        <taxon>Dikarya</taxon>
        <taxon>Ascomycota</taxon>
        <taxon>Pezizomycotina</taxon>
        <taxon>Sordariomycetes</taxon>
        <taxon>Sordariomycetidae</taxon>
        <taxon>Sordariales</taxon>
        <taxon>Sordariaceae</taxon>
        <taxon>Neurospora</taxon>
    </lineage>
</organism>
<gene>
    <name evidence="3" type="ORF">QR685DRAFT_585554</name>
</gene>
<comment type="caution">
    <text evidence="3">The sequence shown here is derived from an EMBL/GenBank/DDBJ whole genome shotgun (WGS) entry which is preliminary data.</text>
</comment>
<proteinExistence type="predicted"/>
<feature type="compositionally biased region" description="Low complexity" evidence="1">
    <location>
        <begin position="85"/>
        <end position="99"/>
    </location>
</feature>
<feature type="region of interest" description="Disordered" evidence="1">
    <location>
        <begin position="146"/>
        <end position="274"/>
    </location>
</feature>
<feature type="compositionally biased region" description="Polar residues" evidence="1">
    <location>
        <begin position="239"/>
        <end position="254"/>
    </location>
</feature>
<feature type="compositionally biased region" description="Polar residues" evidence="1">
    <location>
        <begin position="165"/>
        <end position="177"/>
    </location>
</feature>
<feature type="region of interest" description="Disordered" evidence="1">
    <location>
        <begin position="1"/>
        <end position="117"/>
    </location>
</feature>
<feature type="compositionally biased region" description="Basic and acidic residues" evidence="1">
    <location>
        <begin position="324"/>
        <end position="341"/>
    </location>
</feature>
<dbReference type="Proteomes" id="UP001451303">
    <property type="component" value="Unassembled WGS sequence"/>
</dbReference>
<protein>
    <recommendedName>
        <fullName evidence="5">Mid2 domain-containing protein</fullName>
    </recommendedName>
</protein>
<dbReference type="EMBL" id="JAVLET010000003">
    <property type="protein sequence ID" value="KAL0471804.1"/>
    <property type="molecule type" value="Genomic_DNA"/>
</dbReference>
<feature type="compositionally biased region" description="Acidic residues" evidence="1">
    <location>
        <begin position="61"/>
        <end position="77"/>
    </location>
</feature>
<keyword evidence="2" id="KW-0472">Membrane</keyword>
<keyword evidence="2" id="KW-0812">Transmembrane</keyword>
<evidence type="ECO:0000256" key="2">
    <source>
        <dbReference type="SAM" id="Phobius"/>
    </source>
</evidence>
<feature type="compositionally biased region" description="Basic and acidic residues" evidence="1">
    <location>
        <begin position="16"/>
        <end position="31"/>
    </location>
</feature>
<evidence type="ECO:0000313" key="4">
    <source>
        <dbReference type="Proteomes" id="UP001451303"/>
    </source>
</evidence>
<name>A0ABR3DGJ3_NEUIN</name>
<evidence type="ECO:0008006" key="5">
    <source>
        <dbReference type="Google" id="ProtNLM"/>
    </source>
</evidence>
<evidence type="ECO:0000256" key="1">
    <source>
        <dbReference type="SAM" id="MobiDB-lite"/>
    </source>
</evidence>
<feature type="region of interest" description="Disordered" evidence="1">
    <location>
        <begin position="322"/>
        <end position="406"/>
    </location>
</feature>
<sequence length="598" mass="63873">MDRASSRGRSMSPSELFERRYSTHQRLIEREEDHEEDSGSGDESGNGSDSNVGDDGRVSDEDPSPAEGEDDNEEQMVTEERTITKKYTATQTVTTSPTTSDAQKLYHSRTPGSKSHLEPATWSRFVRPYTLVVDINGIVASTSEPIPTEASTSSSLTPLVTTTTNPKRTSFPSTTLISPVYPTTWDSQDLTGEATTGADGTVAHGGPSPGHGDDSNGHTKRPSSPKTTPTTVDAITRLETFSTRSELPVTSPTLGTHPADSVEASEGKQKSSSGDVLKKGAIIGTIAGLLVFGVLLFFLWRKRKHKKRHGDFTSSHILTSTSKSAEKLPEKDSYPFDDKGGRGSIGSESIGQTSQRSFEDVATDIRTSMRQSVSDVSVGATDPGPVSPISPGVDAASLNSRSSVSRRSSFSYASDDSFYRESAASTASSICQATALTYTIPGRVTPVIPAYPATAKIVNLSQKPQKPELVMVRNTRNSSTAELLGLSRNPSKSTIGRPGKGQWDKEACGCGGDRASKSPEVSPPPMAARTLTDIPSFIVEASYMDETAAAIVDGEEFDIISVYTFDSCGNTDAGHVCRLAQVVVTRVSVYPPSYWATV</sequence>
<keyword evidence="4" id="KW-1185">Reference proteome</keyword>
<feature type="compositionally biased region" description="Low complexity" evidence="1">
    <location>
        <begin position="151"/>
        <end position="164"/>
    </location>
</feature>
<feature type="compositionally biased region" description="Polar residues" evidence="1">
    <location>
        <begin position="365"/>
        <end position="375"/>
    </location>
</feature>